<accession>A0ABV6P7T5</accession>
<dbReference type="Proteomes" id="UP001589862">
    <property type="component" value="Unassembled WGS sequence"/>
</dbReference>
<organism evidence="1 2">
    <name type="scientific">Micrococcoides hystricis</name>
    <dbReference type="NCBI Taxonomy" id="1572761"/>
    <lineage>
        <taxon>Bacteria</taxon>
        <taxon>Bacillati</taxon>
        <taxon>Actinomycetota</taxon>
        <taxon>Actinomycetes</taxon>
        <taxon>Micrococcales</taxon>
        <taxon>Micrococcaceae</taxon>
        <taxon>Micrococcoides</taxon>
    </lineage>
</organism>
<evidence type="ECO:0000313" key="2">
    <source>
        <dbReference type="Proteomes" id="UP001589862"/>
    </source>
</evidence>
<dbReference type="Gene3D" id="3.40.30.10">
    <property type="entry name" value="Glutaredoxin"/>
    <property type="match status" value="1"/>
</dbReference>
<gene>
    <name evidence="1" type="ORF">ACFFFR_02135</name>
</gene>
<protein>
    <submittedName>
        <fullName evidence="1">DsbA family protein</fullName>
    </submittedName>
</protein>
<proteinExistence type="predicted"/>
<dbReference type="Pfam" id="PF22234">
    <property type="entry name" value="Rv2466c-like"/>
    <property type="match status" value="1"/>
</dbReference>
<dbReference type="EMBL" id="JBHLUB010000001">
    <property type="protein sequence ID" value="MFC0581190.1"/>
    <property type="molecule type" value="Genomic_DNA"/>
</dbReference>
<comment type="caution">
    <text evidence="1">The sequence shown here is derived from an EMBL/GenBank/DDBJ whole genome shotgun (WGS) entry which is preliminary data.</text>
</comment>
<dbReference type="SUPFAM" id="SSF52833">
    <property type="entry name" value="Thioredoxin-like"/>
    <property type="match status" value="1"/>
</dbReference>
<evidence type="ECO:0000313" key="1">
    <source>
        <dbReference type="EMBL" id="MFC0581190.1"/>
    </source>
</evidence>
<dbReference type="InterPro" id="IPR036249">
    <property type="entry name" value="Thioredoxin-like_sf"/>
</dbReference>
<keyword evidence="2" id="KW-1185">Reference proteome</keyword>
<dbReference type="InterPro" id="IPR053977">
    <property type="entry name" value="Rv2466c-like"/>
</dbReference>
<dbReference type="RefSeq" id="WP_377457835.1">
    <property type="nucleotide sequence ID" value="NZ_JBHLUB010000001.1"/>
</dbReference>
<sequence length="202" mass="22814">MTEKQAVNFWYDVTCPFAWITSRWIKEVEQVRPITVNWKPMSLTILNEGRDIPEDYAKAMKRAWIFARAVAGAVYGGGEEHSGQIYTELGTRIHNDERRDTEQIIAEAYEAVGLPLELNERAQNGEFDEQLKTSHDAGIGLVGDDVGTPIVAFNDTAFFGPVITRIPRGEEAGEMFDGAVALAKYPYFYELKRSRTTNPEFD</sequence>
<reference evidence="1 2" key="1">
    <citation type="submission" date="2024-09" db="EMBL/GenBank/DDBJ databases">
        <authorList>
            <person name="Sun Q."/>
            <person name="Mori K."/>
        </authorList>
    </citation>
    <scope>NUCLEOTIDE SEQUENCE [LARGE SCALE GENOMIC DNA]</scope>
    <source>
        <strain evidence="1 2">NCAIM B.02604</strain>
    </source>
</reference>
<name>A0ABV6P7T5_9MICC</name>